<keyword evidence="1" id="KW-1133">Transmembrane helix</keyword>
<keyword evidence="1" id="KW-0812">Transmembrane</keyword>
<dbReference type="RefSeq" id="WP_012781581.1">
    <property type="nucleotide sequence ID" value="NC_013061.1"/>
</dbReference>
<dbReference type="AlphaFoldDB" id="C6XT76"/>
<dbReference type="STRING" id="485917.Phep_1423"/>
<evidence type="ECO:0000313" key="2">
    <source>
        <dbReference type="EMBL" id="ACU03637.1"/>
    </source>
</evidence>
<feature type="transmembrane region" description="Helical" evidence="1">
    <location>
        <begin position="29"/>
        <end position="47"/>
    </location>
</feature>
<accession>C6XT76</accession>
<protein>
    <submittedName>
        <fullName evidence="2">Uncharacterized protein</fullName>
    </submittedName>
</protein>
<dbReference type="HOGENOM" id="CLU_2651203_0_0_10"/>
<keyword evidence="1" id="KW-0472">Membrane</keyword>
<evidence type="ECO:0000256" key="1">
    <source>
        <dbReference type="SAM" id="Phobius"/>
    </source>
</evidence>
<evidence type="ECO:0000313" key="3">
    <source>
        <dbReference type="Proteomes" id="UP000000852"/>
    </source>
</evidence>
<dbReference type="KEGG" id="phe:Phep_1423"/>
<proteinExistence type="predicted"/>
<reference evidence="2 3" key="1">
    <citation type="journal article" date="2009" name="Stand. Genomic Sci.">
        <title>Complete genome sequence of Pedobacter heparinus type strain (HIM 762-3).</title>
        <authorList>
            <person name="Han C."/>
            <person name="Spring S."/>
            <person name="Lapidus A."/>
            <person name="Del Rio T.G."/>
            <person name="Tice H."/>
            <person name="Copeland A."/>
            <person name="Cheng J.F."/>
            <person name="Lucas S."/>
            <person name="Chen F."/>
            <person name="Nolan M."/>
            <person name="Bruce D."/>
            <person name="Goodwin L."/>
            <person name="Pitluck S."/>
            <person name="Ivanova N."/>
            <person name="Mavromatis K."/>
            <person name="Mikhailova N."/>
            <person name="Pati A."/>
            <person name="Chen A."/>
            <person name="Palaniappan K."/>
            <person name="Land M."/>
            <person name="Hauser L."/>
            <person name="Chang Y.J."/>
            <person name="Jeffries C.C."/>
            <person name="Saunders E."/>
            <person name="Chertkov O."/>
            <person name="Brettin T."/>
            <person name="Goker M."/>
            <person name="Rohde M."/>
            <person name="Bristow J."/>
            <person name="Eisen J.A."/>
            <person name="Markowitz V."/>
            <person name="Hugenholtz P."/>
            <person name="Kyrpides N.C."/>
            <person name="Klenk H.P."/>
            <person name="Detter J.C."/>
        </authorList>
    </citation>
    <scope>NUCLEOTIDE SEQUENCE [LARGE SCALE GENOMIC DNA]</scope>
    <source>
        <strain evidence="3">ATCC 13125 / DSM 2366 / CIP 104194 / JCM 7457 / NBRC 12017 / NCIMB 9290 / NRRL B-14731 / HIM 762-3</strain>
    </source>
</reference>
<name>C6XT76_PEDHD</name>
<organism evidence="2 3">
    <name type="scientific">Pedobacter heparinus (strain ATCC 13125 / DSM 2366 / CIP 104194 / JCM 7457 / NBRC 12017 / NCIMB 9290 / NRRL B-14731 / HIM 762-3)</name>
    <dbReference type="NCBI Taxonomy" id="485917"/>
    <lineage>
        <taxon>Bacteria</taxon>
        <taxon>Pseudomonadati</taxon>
        <taxon>Bacteroidota</taxon>
        <taxon>Sphingobacteriia</taxon>
        <taxon>Sphingobacteriales</taxon>
        <taxon>Sphingobacteriaceae</taxon>
        <taxon>Pedobacter</taxon>
    </lineage>
</organism>
<keyword evidence="3" id="KW-1185">Reference proteome</keyword>
<gene>
    <name evidence="2" type="ordered locus">Phep_1423</name>
</gene>
<dbReference type="OrthoDB" id="826855at2"/>
<dbReference type="EMBL" id="CP001681">
    <property type="protein sequence ID" value="ACU03637.1"/>
    <property type="molecule type" value="Genomic_DNA"/>
</dbReference>
<dbReference type="Proteomes" id="UP000000852">
    <property type="component" value="Chromosome"/>
</dbReference>
<sequence>MKIGLYAILTALLIAGSYFAGAKMDNPLLAYAAGATLTLILFLWNMSRYAKKAAQRKYRERMFQQHMRMTLRNQWH</sequence>